<dbReference type="EMBL" id="KJ510413">
    <property type="protein sequence ID" value="AHY26963.1"/>
    <property type="molecule type" value="Genomic_DNA"/>
</dbReference>
<feature type="region of interest" description="Disordered" evidence="1">
    <location>
        <begin position="124"/>
        <end position="172"/>
    </location>
</feature>
<feature type="compositionally biased region" description="Polar residues" evidence="1">
    <location>
        <begin position="134"/>
        <end position="145"/>
    </location>
</feature>
<accession>A0A023W7E0</accession>
<dbReference type="Proteomes" id="UP000024441">
    <property type="component" value="Segment"/>
</dbReference>
<evidence type="ECO:0008006" key="4">
    <source>
        <dbReference type="Google" id="ProtNLM"/>
    </source>
</evidence>
<gene>
    <name evidence="2" type="primary">48</name>
    <name evidence="2" type="ORF">PBI_BERNAL13_48</name>
</gene>
<organism evidence="2 3">
    <name type="scientific">Mycobacterium phage Bernal13</name>
    <dbReference type="NCBI Taxonomy" id="1486424"/>
    <lineage>
        <taxon>Viruses</taxon>
        <taxon>Duplodnaviria</taxon>
        <taxon>Heunggongvirae</taxon>
        <taxon>Uroviricota</taxon>
        <taxon>Caudoviricetes</taxon>
        <taxon>Bernalvirus</taxon>
        <taxon>Bernalvirus bernal13</taxon>
    </lineage>
</organism>
<reference evidence="2 3" key="1">
    <citation type="submission" date="2014-02" db="EMBL/GenBank/DDBJ databases">
        <authorList>
            <person name="Bateh S."/>
            <person name="Bernal D."/>
            <person name="Debose F."/>
            <person name="Kujala R."/>
            <person name="Lamas N."/>
            <person name="Menkis M."/>
            <person name="Romero R."/>
            <person name="Schrull J."/>
            <person name="Sharma S."/>
            <person name="Sidronio T."/>
            <person name="Solanki D."/>
            <person name="Swartout D."/>
            <person name="Venero M."/>
            <person name="Vijayan A."/>
            <person name="Wang J.-S."/>
            <person name="Yakovenko A."/>
            <person name="Sabo J.L."/>
            <person name="Braun E.L."/>
            <person name="Barbazuk W.B."/>
            <person name="Buck G.A."/>
            <person name="Campbell R."/>
            <person name="Carvalho M.R."/>
            <person name="Duckworth R.A."/>
            <person name="Dunn T."/>
            <person name="Halpern C."/>
            <person name="Johnson A."/>
            <person name="Kiflezghi M.G."/>
            <person name="Lee V."/>
            <person name="Loviza R.A."/>
            <person name="Serrano M.G."/>
            <person name="Shah Z.V."/>
            <person name="Sharma K."/>
            <person name="Voegtly L.J."/>
            <person name="Walstead R."/>
            <person name="Wang Y.P."/>
            <person name="Bradley K.W."/>
            <person name="Clarke D.Q."/>
            <person name="Barker L.P."/>
            <person name="Bailey C."/>
            <person name="Asai D.J."/>
            <person name="Bowman C.A."/>
            <person name="Russell D.A."/>
            <person name="Pope W.H."/>
            <person name="Jacobs-Sera D."/>
            <person name="Hendrix R.W."/>
            <person name="Hatfull G.F."/>
        </authorList>
    </citation>
    <scope>NUCLEOTIDE SEQUENCE [LARGE SCALE GENOMIC DNA]</scope>
</reference>
<evidence type="ECO:0000313" key="3">
    <source>
        <dbReference type="Proteomes" id="UP000024441"/>
    </source>
</evidence>
<evidence type="ECO:0000256" key="1">
    <source>
        <dbReference type="SAM" id="MobiDB-lite"/>
    </source>
</evidence>
<dbReference type="OrthoDB" id="4926at10239"/>
<feature type="compositionally biased region" description="Pro residues" evidence="1">
    <location>
        <begin position="151"/>
        <end position="161"/>
    </location>
</feature>
<proteinExistence type="predicted"/>
<evidence type="ECO:0000313" key="2">
    <source>
        <dbReference type="EMBL" id="AHY26963.1"/>
    </source>
</evidence>
<dbReference type="KEGG" id="vg:19488355"/>
<protein>
    <recommendedName>
        <fullName evidence="4">Helix-turn-helix DNA binding domain protein</fullName>
    </recommendedName>
</protein>
<name>A0A023W7E0_9CAUD</name>
<keyword evidence="3" id="KW-1185">Reference proteome</keyword>
<sequence>MRIRTIKPEFWRSLDIAQLDWETRFIFIGLWSYVDDNGVGVDRVALIAADLFADDVERDARETFARVSRGLQRLFEAGRIARYTVDGRDYIEIVNWSKHQKIDRPNKPRYPTSTSANAQIRETLANVSRDIRETPSTGTGEQGNRGTEELPPYPPDEPPAPARNTAQRKTGTEIVRSRYADLNRQSRSTQAVEIVDAFAAHLGTAFVPSVRDGIADQVQTCIRSGIHREQIERGLLAWQASDSFSPKQIGTFVAKAAHTKPNGVGKPTQKAMGWDEVGQALIEQVTSQNGDLS</sequence>
<dbReference type="GeneID" id="19488355"/>
<dbReference type="RefSeq" id="YP_009031174.1">
    <property type="nucleotide sequence ID" value="NC_024135.1"/>
</dbReference>